<comment type="similarity">
    <text evidence="2">Belongs to the DRAM/TMEM150 family.</text>
</comment>
<dbReference type="InterPro" id="IPR019402">
    <property type="entry name" value="CWH43_N"/>
</dbReference>
<keyword evidence="9" id="KW-1185">Reference proteome</keyword>
<name>A0AAN9H3T7_9TELE</name>
<dbReference type="Pfam" id="PF10277">
    <property type="entry name" value="Frag1"/>
    <property type="match status" value="1"/>
</dbReference>
<comment type="subcellular location">
    <subcellularLocation>
        <location evidence="1">Endomembrane system</location>
        <topology evidence="1">Multi-pass membrane protein</topology>
    </subcellularLocation>
</comment>
<evidence type="ECO:0000259" key="7">
    <source>
        <dbReference type="Pfam" id="PF10277"/>
    </source>
</evidence>
<dbReference type="PANTHER" id="PTHR21324:SF13">
    <property type="entry name" value="SI:DKEY-228D14.5"/>
    <property type="match status" value="1"/>
</dbReference>
<dbReference type="EMBL" id="JAYKXH010000013">
    <property type="protein sequence ID" value="KAK7148871.1"/>
    <property type="molecule type" value="Genomic_DNA"/>
</dbReference>
<evidence type="ECO:0000313" key="9">
    <source>
        <dbReference type="Proteomes" id="UP001364617"/>
    </source>
</evidence>
<proteinExistence type="inferred from homology"/>
<feature type="transmembrane region" description="Helical" evidence="6">
    <location>
        <begin position="105"/>
        <end position="125"/>
    </location>
</feature>
<sequence length="249" mass="27951">MAVWVILPIVLCAVSFIGCWTVYGLALRFNHVCSLTNWEYRNSCQTNETGNCCTLYNVPTISGSGANFPENSLFTATINAGSFLFLIFCIFHHAHILDRNNVHSLLSKIAMILGCVASAGAFMAGNCNQTELRLLHYLGAALSFVFVCLYMIILTSLTSKCVITGHERVLYPLRSISTTIQVSATILYIIFFIQEDYMYKHIAAVFEWLLSVNLQLYELSYSAEFYFFSSSMLSVLLAKKEEEKCLILS</sequence>
<evidence type="ECO:0000256" key="4">
    <source>
        <dbReference type="ARBA" id="ARBA00022989"/>
    </source>
</evidence>
<evidence type="ECO:0000256" key="3">
    <source>
        <dbReference type="ARBA" id="ARBA00022692"/>
    </source>
</evidence>
<dbReference type="GO" id="GO:0005886">
    <property type="term" value="C:plasma membrane"/>
    <property type="evidence" value="ECO:0007669"/>
    <property type="project" value="TreeGrafter"/>
</dbReference>
<dbReference type="GO" id="GO:0072659">
    <property type="term" value="P:protein localization to plasma membrane"/>
    <property type="evidence" value="ECO:0007669"/>
    <property type="project" value="TreeGrafter"/>
</dbReference>
<feature type="transmembrane region" description="Helical" evidence="6">
    <location>
        <begin position="169"/>
        <end position="193"/>
    </location>
</feature>
<feature type="transmembrane region" description="Helical" evidence="6">
    <location>
        <begin position="137"/>
        <end position="157"/>
    </location>
</feature>
<feature type="domain" description="CWH43-like N-terminal" evidence="7">
    <location>
        <begin position="4"/>
        <end position="226"/>
    </location>
</feature>
<gene>
    <name evidence="8" type="ORF">R3I93_013026</name>
</gene>
<evidence type="ECO:0000256" key="2">
    <source>
        <dbReference type="ARBA" id="ARBA00006565"/>
    </source>
</evidence>
<dbReference type="InterPro" id="IPR050911">
    <property type="entry name" value="DRAM/TMEM150_Autophagy_Mod"/>
</dbReference>
<reference evidence="8 9" key="1">
    <citation type="submission" date="2024-02" db="EMBL/GenBank/DDBJ databases">
        <title>Chromosome-level genome assembly of the Eurasian Minnow (Phoxinus phoxinus).</title>
        <authorList>
            <person name="Oriowo T.O."/>
            <person name="Martin S."/>
            <person name="Stange M."/>
            <person name="Chrysostomakis Y."/>
            <person name="Brown T."/>
            <person name="Winkler S."/>
            <person name="Kukowka S."/>
            <person name="Myers E.W."/>
            <person name="Bohne A."/>
        </authorList>
    </citation>
    <scope>NUCLEOTIDE SEQUENCE [LARGE SCALE GENOMIC DNA]</scope>
    <source>
        <strain evidence="8">ZFMK-TIS-60720</strain>
        <tissue evidence="8">Whole Organism</tissue>
    </source>
</reference>
<dbReference type="GO" id="GO:0012505">
    <property type="term" value="C:endomembrane system"/>
    <property type="evidence" value="ECO:0007669"/>
    <property type="project" value="UniProtKB-SubCell"/>
</dbReference>
<dbReference type="Proteomes" id="UP001364617">
    <property type="component" value="Unassembled WGS sequence"/>
</dbReference>
<comment type="caution">
    <text evidence="8">The sequence shown here is derived from an EMBL/GenBank/DDBJ whole genome shotgun (WGS) entry which is preliminary data.</text>
</comment>
<keyword evidence="4 6" id="KW-1133">Transmembrane helix</keyword>
<evidence type="ECO:0000256" key="1">
    <source>
        <dbReference type="ARBA" id="ARBA00004127"/>
    </source>
</evidence>
<evidence type="ECO:0000256" key="5">
    <source>
        <dbReference type="ARBA" id="ARBA00023136"/>
    </source>
</evidence>
<keyword evidence="3 6" id="KW-0812">Transmembrane</keyword>
<feature type="transmembrane region" description="Helical" evidence="6">
    <location>
        <begin position="73"/>
        <end position="93"/>
    </location>
</feature>
<feature type="transmembrane region" description="Helical" evidence="6">
    <location>
        <begin position="5"/>
        <end position="26"/>
    </location>
</feature>
<keyword evidence="5 6" id="KW-0472">Membrane</keyword>
<dbReference type="AlphaFoldDB" id="A0AAN9H3T7"/>
<dbReference type="PANTHER" id="PTHR21324">
    <property type="entry name" value="FASTING-INDUCIBLE INTEGRAL MEMBRANE PROTEIN TM6P1-RELATED"/>
    <property type="match status" value="1"/>
</dbReference>
<evidence type="ECO:0000313" key="8">
    <source>
        <dbReference type="EMBL" id="KAK7148871.1"/>
    </source>
</evidence>
<protein>
    <recommendedName>
        <fullName evidence="7">CWH43-like N-terminal domain-containing protein</fullName>
    </recommendedName>
</protein>
<accession>A0AAN9H3T7</accession>
<evidence type="ECO:0000256" key="6">
    <source>
        <dbReference type="SAM" id="Phobius"/>
    </source>
</evidence>
<organism evidence="8 9">
    <name type="scientific">Phoxinus phoxinus</name>
    <name type="common">Eurasian minnow</name>
    <dbReference type="NCBI Taxonomy" id="58324"/>
    <lineage>
        <taxon>Eukaryota</taxon>
        <taxon>Metazoa</taxon>
        <taxon>Chordata</taxon>
        <taxon>Craniata</taxon>
        <taxon>Vertebrata</taxon>
        <taxon>Euteleostomi</taxon>
        <taxon>Actinopterygii</taxon>
        <taxon>Neopterygii</taxon>
        <taxon>Teleostei</taxon>
        <taxon>Ostariophysi</taxon>
        <taxon>Cypriniformes</taxon>
        <taxon>Leuciscidae</taxon>
        <taxon>Phoxininae</taxon>
        <taxon>Phoxinus</taxon>
    </lineage>
</organism>